<gene>
    <name evidence="1" type="ORF">MAMP_02354</name>
</gene>
<dbReference type="EMBL" id="AFIG01000001">
    <property type="protein sequence ID" value="EGL55360.1"/>
    <property type="molecule type" value="Genomic_DNA"/>
</dbReference>
<evidence type="ECO:0000313" key="2">
    <source>
        <dbReference type="Proteomes" id="UP000003544"/>
    </source>
</evidence>
<dbReference type="Proteomes" id="UP000003544">
    <property type="component" value="Unassembled WGS sequence"/>
</dbReference>
<name>F5SWB3_9GAMM</name>
<protein>
    <submittedName>
        <fullName evidence="1">Uncharacterized protein</fullName>
    </submittedName>
</protein>
<accession>F5SWB3</accession>
<proteinExistence type="predicted"/>
<keyword evidence="2" id="KW-1185">Reference proteome</keyword>
<sequence>MCREFAIRGFVIIDEGYKNDAKHDEDNEELIYRTPDLPMPLLVFDAIHYFQCPYLFLSVTFISYVNRHP</sequence>
<evidence type="ECO:0000313" key="1">
    <source>
        <dbReference type="EMBL" id="EGL55360.1"/>
    </source>
</evidence>
<reference evidence="1 2" key="1">
    <citation type="journal article" date="2011" name="J. Bacteriol.">
        <title>Draft genome sequence of Methylophaga aminisulfidivorans MP T.</title>
        <authorList>
            <person name="Han G.H."/>
            <person name="Kim W."/>
            <person name="Chun J."/>
            <person name="Kim S.W."/>
        </authorList>
    </citation>
    <scope>NUCLEOTIDE SEQUENCE [LARGE SCALE GENOMIC DNA]</scope>
    <source>
        <strain evidence="2">MP(T)</strain>
    </source>
</reference>
<comment type="caution">
    <text evidence="1">The sequence shown here is derived from an EMBL/GenBank/DDBJ whole genome shotgun (WGS) entry which is preliminary data.</text>
</comment>
<organism evidence="1 2">
    <name type="scientific">Methylophaga aminisulfidivorans MP</name>
    <dbReference type="NCBI Taxonomy" id="1026882"/>
    <lineage>
        <taxon>Bacteria</taxon>
        <taxon>Pseudomonadati</taxon>
        <taxon>Pseudomonadota</taxon>
        <taxon>Gammaproteobacteria</taxon>
        <taxon>Thiotrichales</taxon>
        <taxon>Piscirickettsiaceae</taxon>
        <taxon>Methylophaga</taxon>
    </lineage>
</organism>
<dbReference type="AlphaFoldDB" id="F5SWB3"/>